<proteinExistence type="predicted"/>
<evidence type="ECO:0000313" key="2">
    <source>
        <dbReference type="EMBL" id="MBW31076.1"/>
    </source>
</evidence>
<accession>A0A2M3ZR93</accession>
<dbReference type="AlphaFoldDB" id="A0A2M3ZR93"/>
<protein>
    <submittedName>
        <fullName evidence="2">Putative secreted peptide</fullName>
    </submittedName>
</protein>
<feature type="region of interest" description="Disordered" evidence="1">
    <location>
        <begin position="113"/>
        <end position="149"/>
    </location>
</feature>
<name>A0A2M3ZR93_9DIPT</name>
<feature type="compositionally biased region" description="Basic residues" evidence="1">
    <location>
        <begin position="119"/>
        <end position="141"/>
    </location>
</feature>
<sequence length="149" mass="16849">MLWRLWLLLLLLLLLRWLRIVTLLVQQLVHLGVGWRVHALVLLEVHTKDTSSKHLSLGGQRFGDGFIAVHAHRGVVLVVYDALDLSIVTVNSSEWLGGIVVTSANRFHLLRSGGQRSSGHGRHIARQRGRRRWQRTCRCNRRSPGGSTS</sequence>
<dbReference type="EMBL" id="GGFM01010325">
    <property type="protein sequence ID" value="MBW31076.1"/>
    <property type="molecule type" value="Transcribed_RNA"/>
</dbReference>
<reference evidence="2" key="1">
    <citation type="submission" date="2018-01" db="EMBL/GenBank/DDBJ databases">
        <title>An insight into the sialome of Amazonian anophelines.</title>
        <authorList>
            <person name="Ribeiro J.M."/>
            <person name="Scarpassa V."/>
            <person name="Calvo E."/>
        </authorList>
    </citation>
    <scope>NUCLEOTIDE SEQUENCE</scope>
    <source>
        <tissue evidence="2">Salivary glands</tissue>
    </source>
</reference>
<organism evidence="2">
    <name type="scientific">Anopheles braziliensis</name>
    <dbReference type="NCBI Taxonomy" id="58242"/>
    <lineage>
        <taxon>Eukaryota</taxon>
        <taxon>Metazoa</taxon>
        <taxon>Ecdysozoa</taxon>
        <taxon>Arthropoda</taxon>
        <taxon>Hexapoda</taxon>
        <taxon>Insecta</taxon>
        <taxon>Pterygota</taxon>
        <taxon>Neoptera</taxon>
        <taxon>Endopterygota</taxon>
        <taxon>Diptera</taxon>
        <taxon>Nematocera</taxon>
        <taxon>Culicoidea</taxon>
        <taxon>Culicidae</taxon>
        <taxon>Anophelinae</taxon>
        <taxon>Anopheles</taxon>
    </lineage>
</organism>
<evidence type="ECO:0000256" key="1">
    <source>
        <dbReference type="SAM" id="MobiDB-lite"/>
    </source>
</evidence>